<protein>
    <recommendedName>
        <fullName evidence="9">DUS-like FMN-binding domain-containing protein</fullName>
    </recommendedName>
</protein>
<dbReference type="InterPro" id="IPR018517">
    <property type="entry name" value="tRNA_hU_synthase_CS"/>
</dbReference>
<evidence type="ECO:0000256" key="5">
    <source>
        <dbReference type="ARBA" id="ARBA00022694"/>
    </source>
</evidence>
<keyword evidence="5" id="KW-0819">tRNA processing</keyword>
<dbReference type="Gene3D" id="3.20.20.70">
    <property type="entry name" value="Aldolase class I"/>
    <property type="match status" value="1"/>
</dbReference>
<organism evidence="10 11">
    <name type="scientific">Pelagomonas calceolata</name>
    <dbReference type="NCBI Taxonomy" id="35677"/>
    <lineage>
        <taxon>Eukaryota</taxon>
        <taxon>Sar</taxon>
        <taxon>Stramenopiles</taxon>
        <taxon>Ochrophyta</taxon>
        <taxon>Pelagophyceae</taxon>
        <taxon>Pelagomonadales</taxon>
        <taxon>Pelagomonadaceae</taxon>
        <taxon>Pelagomonas</taxon>
    </lineage>
</organism>
<evidence type="ECO:0000256" key="1">
    <source>
        <dbReference type="ARBA" id="ARBA00001917"/>
    </source>
</evidence>
<dbReference type="GO" id="GO:0050660">
    <property type="term" value="F:flavin adenine dinucleotide binding"/>
    <property type="evidence" value="ECO:0007669"/>
    <property type="project" value="InterPro"/>
</dbReference>
<dbReference type="Proteomes" id="UP000789595">
    <property type="component" value="Unassembled WGS sequence"/>
</dbReference>
<comment type="caution">
    <text evidence="10">The sequence shown here is derived from an EMBL/GenBank/DDBJ whole genome shotgun (WGS) entry which is preliminary data.</text>
</comment>
<dbReference type="AlphaFoldDB" id="A0A8J2X3U7"/>
<dbReference type="OrthoDB" id="10262250at2759"/>
<evidence type="ECO:0000313" key="10">
    <source>
        <dbReference type="EMBL" id="CAH0373361.1"/>
    </source>
</evidence>
<dbReference type="InterPro" id="IPR004653">
    <property type="entry name" value="DusA"/>
</dbReference>
<evidence type="ECO:0000256" key="3">
    <source>
        <dbReference type="ARBA" id="ARBA00022630"/>
    </source>
</evidence>
<dbReference type="InterPro" id="IPR035587">
    <property type="entry name" value="DUS-like_FMN-bd"/>
</dbReference>
<name>A0A8J2X3U7_9STRA</name>
<dbReference type="NCBIfam" id="NF008774">
    <property type="entry name" value="PRK11815.1"/>
    <property type="match status" value="1"/>
</dbReference>
<keyword evidence="3" id="KW-0285">Flavoprotein</keyword>
<sequence length="395" mass="43821">MATFDSKYPHRLSVAPMMGVTDKHWRHLARLLSRKTLLYTEMVVDSAIVHNSQDLNHTRFLGHRDDEHPLAVQLGGNDPSLLKQACELTVEHLGDTCVEVNLNCGCPSNVVATKHEFGARLMLKPDRVRDIVHELDRVCSPRGVPVSVKHRLGTDLSGSDYDTTLRFVESCRQGGCRHFILHARSAILAKGFSTQQNRTVPPLDVSVAHKLVRDLPDCTFALNGQLKTLEDCARHLVEYEDLPPVHSCMVGRGAWYDPWKVLATADAWLGGEENPAVSRRSVLDSYLAYANEQYPLLDVAEDALYRPLFYLFAGEARAKSFRVGLCDEVTRRAKALRRGIVDLPPPSVVVREALATARITTHALERRPGEASHNRPESPLTVAVAALDVSDSSSS</sequence>
<dbReference type="PANTHER" id="PTHR42907">
    <property type="entry name" value="FMN-LINKED OXIDOREDUCTASES SUPERFAMILY PROTEIN"/>
    <property type="match status" value="1"/>
</dbReference>
<proteinExistence type="predicted"/>
<evidence type="ECO:0000256" key="7">
    <source>
        <dbReference type="ARBA" id="ARBA00022884"/>
    </source>
</evidence>
<evidence type="ECO:0000256" key="6">
    <source>
        <dbReference type="ARBA" id="ARBA00022857"/>
    </source>
</evidence>
<dbReference type="PROSITE" id="PS01136">
    <property type="entry name" value="UPF0034"/>
    <property type="match status" value="1"/>
</dbReference>
<evidence type="ECO:0000259" key="9">
    <source>
        <dbReference type="Pfam" id="PF01207"/>
    </source>
</evidence>
<evidence type="ECO:0000256" key="2">
    <source>
        <dbReference type="ARBA" id="ARBA00022555"/>
    </source>
</evidence>
<reference evidence="10" key="1">
    <citation type="submission" date="2021-11" db="EMBL/GenBank/DDBJ databases">
        <authorList>
            <consortium name="Genoscope - CEA"/>
            <person name="William W."/>
        </authorList>
    </citation>
    <scope>NUCLEOTIDE SEQUENCE</scope>
</reference>
<accession>A0A8J2X3U7</accession>
<gene>
    <name evidence="10" type="ORF">PECAL_4P05510</name>
</gene>
<dbReference type="PANTHER" id="PTHR42907:SF1">
    <property type="entry name" value="FMN-LINKED OXIDOREDUCTASES SUPERFAMILY PROTEIN"/>
    <property type="match status" value="1"/>
</dbReference>
<dbReference type="GO" id="GO:0017150">
    <property type="term" value="F:tRNA dihydrouridine synthase activity"/>
    <property type="evidence" value="ECO:0007669"/>
    <property type="project" value="InterPro"/>
</dbReference>
<evidence type="ECO:0000256" key="8">
    <source>
        <dbReference type="ARBA" id="ARBA00023002"/>
    </source>
</evidence>
<dbReference type="SUPFAM" id="SSF51395">
    <property type="entry name" value="FMN-linked oxidoreductases"/>
    <property type="match status" value="1"/>
</dbReference>
<evidence type="ECO:0000313" key="11">
    <source>
        <dbReference type="Proteomes" id="UP000789595"/>
    </source>
</evidence>
<evidence type="ECO:0000256" key="4">
    <source>
        <dbReference type="ARBA" id="ARBA00022643"/>
    </source>
</evidence>
<dbReference type="Pfam" id="PF01207">
    <property type="entry name" value="Dus"/>
    <property type="match status" value="1"/>
</dbReference>
<keyword evidence="6" id="KW-0521">NADP</keyword>
<keyword evidence="4" id="KW-0288">FMN</keyword>
<dbReference type="GO" id="GO:0000049">
    <property type="term" value="F:tRNA binding"/>
    <property type="evidence" value="ECO:0007669"/>
    <property type="project" value="UniProtKB-KW"/>
</dbReference>
<dbReference type="EMBL" id="CAKKNE010000004">
    <property type="protein sequence ID" value="CAH0373361.1"/>
    <property type="molecule type" value="Genomic_DNA"/>
</dbReference>
<keyword evidence="7" id="KW-0694">RNA-binding</keyword>
<keyword evidence="2" id="KW-0820">tRNA-binding</keyword>
<keyword evidence="8" id="KW-0560">Oxidoreductase</keyword>
<comment type="cofactor">
    <cofactor evidence="1">
        <name>FMN</name>
        <dbReference type="ChEBI" id="CHEBI:58210"/>
    </cofactor>
</comment>
<dbReference type="InterPro" id="IPR013785">
    <property type="entry name" value="Aldolase_TIM"/>
</dbReference>
<keyword evidence="11" id="KW-1185">Reference proteome</keyword>
<feature type="domain" description="DUS-like FMN-binding" evidence="9">
    <location>
        <begin position="14"/>
        <end position="294"/>
    </location>
</feature>
<dbReference type="CDD" id="cd02801">
    <property type="entry name" value="DUS_like_FMN"/>
    <property type="match status" value="1"/>
</dbReference>